<name>G8R1U6_OWEHD</name>
<protein>
    <recommendedName>
        <fullName evidence="6">Short-chain alcohol dehydrogenase</fullName>
    </recommendedName>
</protein>
<dbReference type="GO" id="GO:0016020">
    <property type="term" value="C:membrane"/>
    <property type="evidence" value="ECO:0007669"/>
    <property type="project" value="TreeGrafter"/>
</dbReference>
<evidence type="ECO:0000256" key="1">
    <source>
        <dbReference type="ARBA" id="ARBA00006484"/>
    </source>
</evidence>
<reference evidence="4 5" key="1">
    <citation type="journal article" date="2012" name="Stand. Genomic Sci.">
        <title>Genome sequence of the orange-pigmented seawater bacterium Owenweeksia hongkongensis type strain (UST20020801(T)).</title>
        <authorList>
            <person name="Riedel T."/>
            <person name="Held B."/>
            <person name="Nolan M."/>
            <person name="Lucas S."/>
            <person name="Lapidus A."/>
            <person name="Tice H."/>
            <person name="Del Rio T.G."/>
            <person name="Cheng J.F."/>
            <person name="Han C."/>
            <person name="Tapia R."/>
            <person name="Goodwin L.A."/>
            <person name="Pitluck S."/>
            <person name="Liolios K."/>
            <person name="Mavromatis K."/>
            <person name="Pagani I."/>
            <person name="Ivanova N."/>
            <person name="Mikhailova N."/>
            <person name="Pati A."/>
            <person name="Chen A."/>
            <person name="Palaniappan K."/>
            <person name="Rohde M."/>
            <person name="Tindall B.J."/>
            <person name="Detter J.C."/>
            <person name="Goker M."/>
            <person name="Woyke T."/>
            <person name="Bristow J."/>
            <person name="Eisen J.A."/>
            <person name="Markowitz V."/>
            <person name="Hugenholtz P."/>
            <person name="Klenk H.P."/>
            <person name="Kyrpides N.C."/>
        </authorList>
    </citation>
    <scope>NUCLEOTIDE SEQUENCE</scope>
    <source>
        <strain evidence="5">DSM 17368 / JCM 12287 / NRRL B-23963</strain>
    </source>
</reference>
<dbReference type="InterPro" id="IPR036291">
    <property type="entry name" value="NAD(P)-bd_dom_sf"/>
</dbReference>
<dbReference type="RefSeq" id="WP_014202228.1">
    <property type="nucleotide sequence ID" value="NC_016599.1"/>
</dbReference>
<keyword evidence="2" id="KW-0560">Oxidoreductase</keyword>
<evidence type="ECO:0000256" key="3">
    <source>
        <dbReference type="RuleBase" id="RU000363"/>
    </source>
</evidence>
<proteinExistence type="inferred from homology"/>
<organism evidence="4 5">
    <name type="scientific">Owenweeksia hongkongensis (strain DSM 17368 / CIP 108786 / JCM 12287 / NRRL B-23963 / UST20020801)</name>
    <dbReference type="NCBI Taxonomy" id="926562"/>
    <lineage>
        <taxon>Bacteria</taxon>
        <taxon>Pseudomonadati</taxon>
        <taxon>Bacteroidota</taxon>
        <taxon>Flavobacteriia</taxon>
        <taxon>Flavobacteriales</taxon>
        <taxon>Owenweeksiaceae</taxon>
        <taxon>Owenweeksia</taxon>
    </lineage>
</organism>
<dbReference type="PROSITE" id="PS00061">
    <property type="entry name" value="ADH_SHORT"/>
    <property type="match status" value="1"/>
</dbReference>
<accession>G8R1U6</accession>
<keyword evidence="5" id="KW-1185">Reference proteome</keyword>
<sequence>MKNFQNKIVWITGASAGIGEEMARQLNQKGATIILSARRKEALEKVQQSLPFPEKSYVMTIDMEAPTTFTDKVKEVIQKFGKIDLLFLNAGISQRSYAAQTDISVDRRLMEINYFGPVALTKILLPFLQKQTESNIAVNSSLAGKFGFYERSAYSASKFALHGFFESLRLEEAEHNVNVNMLCAIGIKTGISQNALDGNGKPFAKTSAMQEEGIAVDDCVSQMVAAIENNKKEVIIGKGAQRFSTKIKEFLPELFFKMLQKRKP</sequence>
<dbReference type="InterPro" id="IPR002347">
    <property type="entry name" value="SDR_fam"/>
</dbReference>
<dbReference type="AlphaFoldDB" id="G8R1U6"/>
<evidence type="ECO:0000313" key="4">
    <source>
        <dbReference type="EMBL" id="AEV32872.1"/>
    </source>
</evidence>
<dbReference type="KEGG" id="oho:Oweho_1893"/>
<dbReference type="Gene3D" id="3.40.50.720">
    <property type="entry name" value="NAD(P)-binding Rossmann-like Domain"/>
    <property type="match status" value="1"/>
</dbReference>
<evidence type="ECO:0000256" key="2">
    <source>
        <dbReference type="ARBA" id="ARBA00023002"/>
    </source>
</evidence>
<dbReference type="NCBIfam" id="NF004825">
    <property type="entry name" value="PRK06181.1"/>
    <property type="match status" value="1"/>
</dbReference>
<evidence type="ECO:0008006" key="6">
    <source>
        <dbReference type="Google" id="ProtNLM"/>
    </source>
</evidence>
<dbReference type="GO" id="GO:0016491">
    <property type="term" value="F:oxidoreductase activity"/>
    <property type="evidence" value="ECO:0007669"/>
    <property type="project" value="UniProtKB-KW"/>
</dbReference>
<dbReference type="PANTHER" id="PTHR44196">
    <property type="entry name" value="DEHYDROGENASE/REDUCTASE SDR FAMILY MEMBER 7B"/>
    <property type="match status" value="1"/>
</dbReference>
<dbReference type="PANTHER" id="PTHR44196:SF1">
    <property type="entry name" value="DEHYDROGENASE_REDUCTASE SDR FAMILY MEMBER 7B"/>
    <property type="match status" value="1"/>
</dbReference>
<evidence type="ECO:0000313" key="5">
    <source>
        <dbReference type="Proteomes" id="UP000005631"/>
    </source>
</evidence>
<gene>
    <name evidence="4" type="ordered locus">Oweho_1893</name>
</gene>
<dbReference type="InterPro" id="IPR020904">
    <property type="entry name" value="Sc_DH/Rdtase_CS"/>
</dbReference>
<dbReference type="Pfam" id="PF00106">
    <property type="entry name" value="adh_short"/>
    <property type="match status" value="1"/>
</dbReference>
<dbReference type="HOGENOM" id="CLU_010194_2_1_10"/>
<dbReference type="EMBL" id="CP003156">
    <property type="protein sequence ID" value="AEV32872.1"/>
    <property type="molecule type" value="Genomic_DNA"/>
</dbReference>
<dbReference type="STRING" id="926562.Oweho_1893"/>
<dbReference type="Proteomes" id="UP000005631">
    <property type="component" value="Chromosome"/>
</dbReference>
<dbReference type="PRINTS" id="PR00081">
    <property type="entry name" value="GDHRDH"/>
</dbReference>
<dbReference type="eggNOG" id="COG0300">
    <property type="taxonomic scope" value="Bacteria"/>
</dbReference>
<dbReference type="PRINTS" id="PR00080">
    <property type="entry name" value="SDRFAMILY"/>
</dbReference>
<comment type="similarity">
    <text evidence="1 3">Belongs to the short-chain dehydrogenases/reductases (SDR) family.</text>
</comment>
<dbReference type="SUPFAM" id="SSF51735">
    <property type="entry name" value="NAD(P)-binding Rossmann-fold domains"/>
    <property type="match status" value="1"/>
</dbReference>